<evidence type="ECO:0000259" key="1">
    <source>
        <dbReference type="SMART" id="SM00421"/>
    </source>
</evidence>
<dbReference type="InterPro" id="IPR036388">
    <property type="entry name" value="WH-like_DNA-bd_sf"/>
</dbReference>
<dbReference type="SMART" id="SM00421">
    <property type="entry name" value="HTH_LUXR"/>
    <property type="match status" value="1"/>
</dbReference>
<proteinExistence type="predicted"/>
<sequence length="128" mass="13535">MPGDLAVFDRQVALVGLPGDPSCLMEITSPLLIAGLCTLFERCWLDAGHRRQPTPRQYALVALLCAGLTDAAAARRLGVSERTVATEVRALMDLYGVAGRLQLGLALASTMGDLATLLPPRPGPAVIR</sequence>
<accession>A0ABW7Z2P3</accession>
<dbReference type="InterPro" id="IPR000792">
    <property type="entry name" value="Tscrpt_reg_LuxR_C"/>
</dbReference>
<evidence type="ECO:0000313" key="2">
    <source>
        <dbReference type="EMBL" id="MFI6502447.1"/>
    </source>
</evidence>
<comment type="caution">
    <text evidence="2">The sequence shown here is derived from an EMBL/GenBank/DDBJ whole genome shotgun (WGS) entry which is preliminary data.</text>
</comment>
<dbReference type="InterPro" id="IPR016032">
    <property type="entry name" value="Sig_transdc_resp-reg_C-effctor"/>
</dbReference>
<evidence type="ECO:0000313" key="3">
    <source>
        <dbReference type="Proteomes" id="UP001612741"/>
    </source>
</evidence>
<protein>
    <submittedName>
        <fullName evidence="2">Helix-turn-helix domain-containing protein</fullName>
    </submittedName>
</protein>
<keyword evidence="3" id="KW-1185">Reference proteome</keyword>
<dbReference type="SUPFAM" id="SSF46894">
    <property type="entry name" value="C-terminal effector domain of the bipartite response regulators"/>
    <property type="match status" value="1"/>
</dbReference>
<dbReference type="RefSeq" id="WP_397087745.1">
    <property type="nucleotide sequence ID" value="NZ_JBITGY010000010.1"/>
</dbReference>
<name>A0ABW7Z2P3_9ACTN</name>
<dbReference type="Proteomes" id="UP001612741">
    <property type="component" value="Unassembled WGS sequence"/>
</dbReference>
<reference evidence="2 3" key="1">
    <citation type="submission" date="2024-10" db="EMBL/GenBank/DDBJ databases">
        <title>The Natural Products Discovery Center: Release of the First 8490 Sequenced Strains for Exploring Actinobacteria Biosynthetic Diversity.</title>
        <authorList>
            <person name="Kalkreuter E."/>
            <person name="Kautsar S.A."/>
            <person name="Yang D."/>
            <person name="Bader C.D."/>
            <person name="Teijaro C.N."/>
            <person name="Fluegel L."/>
            <person name="Davis C.M."/>
            <person name="Simpson J.R."/>
            <person name="Lauterbach L."/>
            <person name="Steele A.D."/>
            <person name="Gui C."/>
            <person name="Meng S."/>
            <person name="Li G."/>
            <person name="Viehrig K."/>
            <person name="Ye F."/>
            <person name="Su P."/>
            <person name="Kiefer A.F."/>
            <person name="Nichols A."/>
            <person name="Cepeda A.J."/>
            <person name="Yan W."/>
            <person name="Fan B."/>
            <person name="Jiang Y."/>
            <person name="Adhikari A."/>
            <person name="Zheng C.-J."/>
            <person name="Schuster L."/>
            <person name="Cowan T.M."/>
            <person name="Smanski M.J."/>
            <person name="Chevrette M.G."/>
            <person name="De Carvalho L.P.S."/>
            <person name="Shen B."/>
        </authorList>
    </citation>
    <scope>NUCLEOTIDE SEQUENCE [LARGE SCALE GENOMIC DNA]</scope>
    <source>
        <strain evidence="2 3">NPDC050545</strain>
    </source>
</reference>
<dbReference type="Pfam" id="PF13384">
    <property type="entry name" value="HTH_23"/>
    <property type="match status" value="1"/>
</dbReference>
<feature type="domain" description="HTH luxR-type" evidence="1">
    <location>
        <begin position="50"/>
        <end position="107"/>
    </location>
</feature>
<gene>
    <name evidence="2" type="ORF">ACIBG2_34070</name>
</gene>
<dbReference type="EMBL" id="JBITGY010000010">
    <property type="protein sequence ID" value="MFI6502447.1"/>
    <property type="molecule type" value="Genomic_DNA"/>
</dbReference>
<organism evidence="2 3">
    <name type="scientific">Nonomuraea typhae</name>
    <dbReference type="NCBI Taxonomy" id="2603600"/>
    <lineage>
        <taxon>Bacteria</taxon>
        <taxon>Bacillati</taxon>
        <taxon>Actinomycetota</taxon>
        <taxon>Actinomycetes</taxon>
        <taxon>Streptosporangiales</taxon>
        <taxon>Streptosporangiaceae</taxon>
        <taxon>Nonomuraea</taxon>
    </lineage>
</organism>
<dbReference type="Gene3D" id="1.10.10.10">
    <property type="entry name" value="Winged helix-like DNA-binding domain superfamily/Winged helix DNA-binding domain"/>
    <property type="match status" value="1"/>
</dbReference>